<evidence type="ECO:0000256" key="2">
    <source>
        <dbReference type="ARBA" id="ARBA00022692"/>
    </source>
</evidence>
<proteinExistence type="predicted"/>
<evidence type="ECO:0000256" key="1">
    <source>
        <dbReference type="ARBA" id="ARBA00004141"/>
    </source>
</evidence>
<dbReference type="Pfam" id="PF11412">
    <property type="entry name" value="DsbD_N"/>
    <property type="match status" value="1"/>
</dbReference>
<evidence type="ECO:0000256" key="8">
    <source>
        <dbReference type="SAM" id="Phobius"/>
    </source>
</evidence>
<keyword evidence="12" id="KW-1185">Reference proteome</keyword>
<evidence type="ECO:0000256" key="7">
    <source>
        <dbReference type="SAM" id="MobiDB-lite"/>
    </source>
</evidence>
<feature type="region of interest" description="Disordered" evidence="7">
    <location>
        <begin position="331"/>
        <end position="356"/>
    </location>
</feature>
<keyword evidence="2 8" id="KW-0812">Transmembrane</keyword>
<feature type="transmembrane region" description="Helical" evidence="8">
    <location>
        <begin position="530"/>
        <end position="550"/>
    </location>
</feature>
<dbReference type="InterPro" id="IPR028250">
    <property type="entry name" value="DsbDN"/>
</dbReference>
<keyword evidence="4 8" id="KW-1133">Transmembrane helix</keyword>
<feature type="transmembrane region" description="Helical" evidence="8">
    <location>
        <begin position="363"/>
        <end position="387"/>
    </location>
</feature>
<feature type="domain" description="Thiol:disulfide interchange protein DsbD N-terminal" evidence="10">
    <location>
        <begin position="86"/>
        <end position="192"/>
    </location>
</feature>
<evidence type="ECO:0000259" key="10">
    <source>
        <dbReference type="Pfam" id="PF11412"/>
    </source>
</evidence>
<gene>
    <name evidence="11" type="ORF">SMB34_00795</name>
</gene>
<protein>
    <submittedName>
        <fullName evidence="11">Suppressor for copper-sensitivity B</fullName>
    </submittedName>
</protein>
<feature type="compositionally biased region" description="Low complexity" evidence="7">
    <location>
        <begin position="332"/>
        <end position="356"/>
    </location>
</feature>
<keyword evidence="6" id="KW-0676">Redox-active center</keyword>
<dbReference type="PANTHER" id="PTHR32234:SF3">
    <property type="entry name" value="SUPPRESSION OF COPPER SENSITIVITY PROTEIN"/>
    <property type="match status" value="1"/>
</dbReference>
<dbReference type="Gene3D" id="3.40.30.10">
    <property type="entry name" value="Glutaredoxin"/>
    <property type="match status" value="1"/>
</dbReference>
<dbReference type="EMBL" id="AUNC01000001">
    <property type="protein sequence ID" value="KEO59551.1"/>
    <property type="molecule type" value="Genomic_DNA"/>
</dbReference>
<sequence>MAQGSRLCHIHEMEHHRSCRAPKDVKRLHDQKEATVIRSLFLALGLVIATIPPFGAGASAQTAASNWVDEDFASLRLISARDAINGRDEIRLGLEFELKPDWKIYWRSAGDAGFPPQLDWTGSTNIGDGQIRWPAPHRFSIFGLETFGYKDHIILPIDVPVTDPAQAAHIELDVDYLVCSDVCIPAQANFTLDIPASLSDGANGDTAGISRFAHDIEKFASRVPLRGDNLPMSVTDIWQSTAQSGENDQTVLNVAITGLDQTASDPVEILIEGNVRLGFGVPVPTATDDATGTQQFRIPIYGLKDDQTTIGDDVIVTVIAGPLAIEQDRQIAAAPSGTSSTSSTTSSSSSNATSSPSIATTSLWLLGALALLGGFILNFMPCVLPVLSLKVMSAMKAQGSERSATRRGFLASAAGIITSFWLIAAVLIAIKLAGGTIGWGIQFQQPLFLTVMTIIVALFAFNMWGLFEINGPAELGNAANDTITAREKSGHHLGGHFLTGMFATLLATPCSAPFLGTAVGFALAGSSFDIFWIFTLLGIGLAVPYLAIAARPEIARLLPKPGRWMGFVKGILGVALAGTAIWLLSVLAVQIGMAGAIAVGIALVMAGILLFARHRSTVQKRKYVFTALATLGVLAALFAPGFSKAPLKNTTSRTSTETLPWRPFAPDEIARHVADGKTVLVDITAEWCVTCQVNKKLVLETDDMTAALTADDVILMQGDWTRPDPVISQYLAGYGRYGIPFNAVFGPKAPDGVLLSELLGKQEVLDAIARASGGTDLVKK</sequence>
<evidence type="ECO:0000256" key="6">
    <source>
        <dbReference type="ARBA" id="ARBA00023284"/>
    </source>
</evidence>
<evidence type="ECO:0000256" key="4">
    <source>
        <dbReference type="ARBA" id="ARBA00022989"/>
    </source>
</evidence>
<comment type="caution">
    <text evidence="11">The sequence shown here is derived from an EMBL/GenBank/DDBJ whole genome shotgun (WGS) entry which is preliminary data.</text>
</comment>
<feature type="domain" description="Cytochrome C biogenesis protein transmembrane" evidence="9">
    <location>
        <begin position="365"/>
        <end position="585"/>
    </location>
</feature>
<dbReference type="InterPro" id="IPR036249">
    <property type="entry name" value="Thioredoxin-like_sf"/>
</dbReference>
<comment type="subcellular location">
    <subcellularLocation>
        <location evidence="1">Membrane</location>
        <topology evidence="1">Multi-pass membrane protein</topology>
    </subcellularLocation>
</comment>
<feature type="transmembrane region" description="Helical" evidence="8">
    <location>
        <begin position="591"/>
        <end position="611"/>
    </location>
</feature>
<dbReference type="InterPro" id="IPR035671">
    <property type="entry name" value="DsbD_gamma"/>
</dbReference>
<evidence type="ECO:0000259" key="9">
    <source>
        <dbReference type="Pfam" id="PF02683"/>
    </source>
</evidence>
<dbReference type="Pfam" id="PF02683">
    <property type="entry name" value="DsbD_TM"/>
    <property type="match status" value="1"/>
</dbReference>
<feature type="transmembrane region" description="Helical" evidence="8">
    <location>
        <begin position="497"/>
        <end position="524"/>
    </location>
</feature>
<dbReference type="SUPFAM" id="SSF52833">
    <property type="entry name" value="Thioredoxin-like"/>
    <property type="match status" value="1"/>
</dbReference>
<organism evidence="11 12">
    <name type="scientific">Thalassospira permensis NBRC 106175</name>
    <dbReference type="NCBI Taxonomy" id="1353532"/>
    <lineage>
        <taxon>Bacteria</taxon>
        <taxon>Pseudomonadati</taxon>
        <taxon>Pseudomonadota</taxon>
        <taxon>Alphaproteobacteria</taxon>
        <taxon>Rhodospirillales</taxon>
        <taxon>Thalassospiraceae</taxon>
        <taxon>Thalassospira</taxon>
    </lineage>
</organism>
<evidence type="ECO:0000256" key="5">
    <source>
        <dbReference type="ARBA" id="ARBA00023136"/>
    </source>
</evidence>
<feature type="transmembrane region" description="Helical" evidence="8">
    <location>
        <begin position="36"/>
        <end position="55"/>
    </location>
</feature>
<evidence type="ECO:0000313" key="11">
    <source>
        <dbReference type="EMBL" id="KEO59551.1"/>
    </source>
</evidence>
<feature type="transmembrane region" description="Helical" evidence="8">
    <location>
        <begin position="562"/>
        <end position="585"/>
    </location>
</feature>
<dbReference type="InterPro" id="IPR017937">
    <property type="entry name" value="Thioredoxin_CS"/>
</dbReference>
<feature type="transmembrane region" description="Helical" evidence="8">
    <location>
        <begin position="623"/>
        <end position="642"/>
    </location>
</feature>
<dbReference type="InterPro" id="IPR003834">
    <property type="entry name" value="Cyt_c_assmbl_TM_dom"/>
</dbReference>
<accession>A0ABR4TU41</accession>
<dbReference type="CDD" id="cd02953">
    <property type="entry name" value="DsbDgamma"/>
    <property type="match status" value="1"/>
</dbReference>
<dbReference type="Pfam" id="PF13899">
    <property type="entry name" value="Thioredoxin_7"/>
    <property type="match status" value="1"/>
</dbReference>
<feature type="transmembrane region" description="Helical" evidence="8">
    <location>
        <begin position="447"/>
        <end position="467"/>
    </location>
</feature>
<reference evidence="11 12" key="1">
    <citation type="submission" date="2013-07" db="EMBL/GenBank/DDBJ databases">
        <title>Thalassospira permensis NBRC 106175 Genome Sequencing.</title>
        <authorList>
            <person name="Lai Q."/>
            <person name="Shao Z."/>
        </authorList>
    </citation>
    <scope>NUCLEOTIDE SEQUENCE [LARGE SCALE GENOMIC DNA]</scope>
    <source>
        <strain evidence="11 12">NBRC 106175</strain>
    </source>
</reference>
<evidence type="ECO:0000313" key="12">
    <source>
        <dbReference type="Proteomes" id="UP000027463"/>
    </source>
</evidence>
<keyword evidence="5 8" id="KW-0472">Membrane</keyword>
<keyword evidence="3" id="KW-0201">Cytochrome c-type biogenesis</keyword>
<dbReference type="PANTHER" id="PTHR32234">
    <property type="entry name" value="THIOL:DISULFIDE INTERCHANGE PROTEIN DSBD"/>
    <property type="match status" value="1"/>
</dbReference>
<dbReference type="Proteomes" id="UP000027463">
    <property type="component" value="Unassembled WGS sequence"/>
</dbReference>
<evidence type="ECO:0000256" key="3">
    <source>
        <dbReference type="ARBA" id="ARBA00022748"/>
    </source>
</evidence>
<feature type="transmembrane region" description="Helical" evidence="8">
    <location>
        <begin position="408"/>
        <end position="441"/>
    </location>
</feature>
<dbReference type="PROSITE" id="PS00194">
    <property type="entry name" value="THIOREDOXIN_1"/>
    <property type="match status" value="1"/>
</dbReference>
<name>A0ABR4TU41_9PROT</name>